<keyword evidence="3 5" id="KW-0808">Transferase</keyword>
<evidence type="ECO:0000256" key="3">
    <source>
        <dbReference type="ARBA" id="ARBA00022679"/>
    </source>
</evidence>
<evidence type="ECO:0000256" key="2">
    <source>
        <dbReference type="ARBA" id="ARBA00022676"/>
    </source>
</evidence>
<dbReference type="GO" id="GO:0046110">
    <property type="term" value="P:xanthine metabolic process"/>
    <property type="evidence" value="ECO:0007669"/>
    <property type="project" value="UniProtKB-UniRule"/>
</dbReference>
<keyword evidence="9" id="KW-1185">Reference proteome</keyword>
<dbReference type="PANTHER" id="PTHR43864">
    <property type="entry name" value="HYPOXANTHINE/GUANINE PHOSPHORIBOSYLTRANSFERASE"/>
    <property type="match status" value="1"/>
</dbReference>
<feature type="binding site" evidence="5">
    <location>
        <position position="58"/>
    </location>
    <ligand>
        <name>xanthine</name>
        <dbReference type="ChEBI" id="CHEBI:17712"/>
    </ligand>
</feature>
<dbReference type="UniPathway" id="UPA00602">
    <property type="reaction ID" value="UER00658"/>
</dbReference>
<dbReference type="EMBL" id="JXKH01000001">
    <property type="protein sequence ID" value="OJG19889.1"/>
    <property type="molecule type" value="Genomic_DNA"/>
</dbReference>
<dbReference type="GO" id="GO:0006166">
    <property type="term" value="P:purine ribonucleoside salvage"/>
    <property type="evidence" value="ECO:0007669"/>
    <property type="project" value="UniProtKB-KW"/>
</dbReference>
<comment type="pathway">
    <text evidence="5">Purine metabolism; XMP biosynthesis via salvage pathway; XMP from xanthine: step 1/1.</text>
</comment>
<dbReference type="AlphaFoldDB" id="A0A1L8RJE9"/>
<organism evidence="8 9">
    <name type="scientific">Enterococcus canis</name>
    <dbReference type="NCBI Taxonomy" id="214095"/>
    <lineage>
        <taxon>Bacteria</taxon>
        <taxon>Bacillati</taxon>
        <taxon>Bacillota</taxon>
        <taxon>Bacilli</taxon>
        <taxon>Lactobacillales</taxon>
        <taxon>Enterococcaceae</taxon>
        <taxon>Enterococcus</taxon>
    </lineage>
</organism>
<feature type="binding site" evidence="5">
    <location>
        <begin position="159"/>
        <end position="163"/>
    </location>
    <ligand>
        <name>5-phospho-alpha-D-ribose 1-diphosphate</name>
        <dbReference type="ChEBI" id="CHEBI:58017"/>
    </ligand>
</feature>
<name>A0A1L8RJE9_9ENTE</name>
<proteinExistence type="inferred from homology"/>
<comment type="catalytic activity">
    <reaction evidence="5">
        <text>XMP + diphosphate = xanthine + 5-phospho-alpha-D-ribose 1-diphosphate</text>
        <dbReference type="Rhea" id="RHEA:10800"/>
        <dbReference type="ChEBI" id="CHEBI:17712"/>
        <dbReference type="ChEBI" id="CHEBI:33019"/>
        <dbReference type="ChEBI" id="CHEBI:57464"/>
        <dbReference type="ChEBI" id="CHEBI:58017"/>
        <dbReference type="EC" id="2.4.2.22"/>
    </reaction>
</comment>
<keyword evidence="1 5" id="KW-0963">Cytoplasm</keyword>
<feature type="binding site" evidence="5">
    <location>
        <position position="51"/>
    </location>
    <ligand>
        <name>xanthine</name>
        <dbReference type="ChEBI" id="CHEBI:17712"/>
    </ligand>
</feature>
<feature type="domain" description="Phosphoribosyltransferase" evidence="7">
    <location>
        <begin position="71"/>
        <end position="188"/>
    </location>
</feature>
<feature type="binding site" evidence="5">
    <location>
        <position position="187"/>
    </location>
    <ligand>
        <name>xanthine</name>
        <dbReference type="ChEBI" id="CHEBI:17712"/>
    </ligand>
</feature>
<dbReference type="SUPFAM" id="SSF53271">
    <property type="entry name" value="PRTase-like"/>
    <property type="match status" value="1"/>
</dbReference>
<comment type="subcellular location">
    <subcellularLocation>
        <location evidence="5">Cytoplasm</location>
    </subcellularLocation>
</comment>
<sequence length="224" mass="24475">MSDYKQKGQLYLFAYGKKVFLYPQSNLGVNHMKELVERIQQDGRVLGEGVLKVDSFVTHQVDPVLMEQIGERFAEVFANEGITKVVTIEASGIAPALFAAKALGVPMIFARKAKSLTMDEELLTASVYSFTKQVTSTISISRKFLSDADNVLIIDDFLANGQAAKGLIELCRQAGAEVSGIGIVIEKAFQDGRQLLEDMGMRVVSLARISSLGDSQVTFTEEDA</sequence>
<dbReference type="Pfam" id="PF00156">
    <property type="entry name" value="Pribosyltran"/>
    <property type="match status" value="1"/>
</dbReference>
<comment type="caution">
    <text evidence="8">The sequence shown here is derived from an EMBL/GenBank/DDBJ whole genome shotgun (WGS) entry which is preliminary data.</text>
</comment>
<dbReference type="HAMAP" id="MF_01184">
    <property type="entry name" value="XPRTase"/>
    <property type="match status" value="1"/>
</dbReference>
<comment type="subunit">
    <text evidence="5">Homodimer.</text>
</comment>
<dbReference type="NCBIfam" id="NF006671">
    <property type="entry name" value="PRK09219.1"/>
    <property type="match status" value="1"/>
</dbReference>
<keyword evidence="4 5" id="KW-0660">Purine salvage</keyword>
<dbReference type="GO" id="GO:0032265">
    <property type="term" value="P:XMP salvage"/>
    <property type="evidence" value="ECO:0007669"/>
    <property type="project" value="UniProtKB-UniRule"/>
</dbReference>
<keyword evidence="2 5" id="KW-0328">Glycosyltransferase</keyword>
<reference evidence="8 9" key="1">
    <citation type="submission" date="2014-12" db="EMBL/GenBank/DDBJ databases">
        <title>Draft genome sequences of 29 type strains of Enterococci.</title>
        <authorList>
            <person name="Zhong Z."/>
            <person name="Sun Z."/>
            <person name="Liu W."/>
            <person name="Zhang W."/>
            <person name="Zhang H."/>
        </authorList>
    </citation>
    <scope>NUCLEOTIDE SEQUENCE [LARGE SCALE GENOMIC DNA]</scope>
    <source>
        <strain evidence="8 9">DSM 17029</strain>
    </source>
</reference>
<evidence type="ECO:0000313" key="9">
    <source>
        <dbReference type="Proteomes" id="UP000181884"/>
    </source>
</evidence>
<evidence type="ECO:0000313" key="8">
    <source>
        <dbReference type="EMBL" id="OJG19889.1"/>
    </source>
</evidence>
<dbReference type="InterPro" id="IPR000836">
    <property type="entry name" value="PRTase_dom"/>
</dbReference>
<dbReference type="NCBIfam" id="TIGR01744">
    <property type="entry name" value="XPRTase"/>
    <property type="match status" value="1"/>
</dbReference>
<accession>A0A1L8RJE9</accession>
<dbReference type="InterPro" id="IPR010079">
    <property type="entry name" value="Xanthine_PRibTrfase"/>
</dbReference>
<dbReference type="EC" id="2.4.2.22" evidence="5 6"/>
<dbReference type="Gene3D" id="3.40.50.2020">
    <property type="match status" value="1"/>
</dbReference>
<gene>
    <name evidence="5" type="primary">xpt</name>
    <name evidence="8" type="ORF">RU97_GL000122</name>
</gene>
<dbReference type="CDD" id="cd06223">
    <property type="entry name" value="PRTases_typeI"/>
    <property type="match status" value="1"/>
</dbReference>
<dbReference type="Proteomes" id="UP000181884">
    <property type="component" value="Unassembled WGS sequence"/>
</dbReference>
<dbReference type="InterPro" id="IPR029057">
    <property type="entry name" value="PRTase-like"/>
</dbReference>
<comment type="similarity">
    <text evidence="5">Belongs to the purine/pyrimidine phosphoribosyltransferase family. Xpt subfamily.</text>
</comment>
<dbReference type="InterPro" id="IPR050118">
    <property type="entry name" value="Pur/Pyrimidine_PRTase"/>
</dbReference>
<evidence type="ECO:0000256" key="5">
    <source>
        <dbReference type="HAMAP-Rule" id="MF_01184"/>
    </source>
</evidence>
<comment type="function">
    <text evidence="5">Converts the preformed base xanthine, a product of nucleic acid breakdown, to xanthosine 5'-monophosphate (XMP), so it can be reused for RNA or DNA synthesis.</text>
</comment>
<dbReference type="STRING" id="214095.RU97_GL000122"/>
<protein>
    <recommendedName>
        <fullName evidence="5 6">Xanthine phosphoribosyltransferase</fullName>
        <shortName evidence="5">XPRTase</shortName>
        <ecNumber evidence="5 6">2.4.2.22</ecNumber>
    </recommendedName>
</protein>
<evidence type="ECO:0000256" key="4">
    <source>
        <dbReference type="ARBA" id="ARBA00022726"/>
    </source>
</evidence>
<dbReference type="GO" id="GO:0005737">
    <property type="term" value="C:cytoplasm"/>
    <property type="evidence" value="ECO:0007669"/>
    <property type="project" value="UniProtKB-SubCell"/>
</dbReference>
<evidence type="ECO:0000256" key="1">
    <source>
        <dbReference type="ARBA" id="ARBA00022490"/>
    </source>
</evidence>
<evidence type="ECO:0000256" key="6">
    <source>
        <dbReference type="NCBIfam" id="TIGR01744"/>
    </source>
</evidence>
<evidence type="ECO:0000259" key="7">
    <source>
        <dbReference type="Pfam" id="PF00156"/>
    </source>
</evidence>
<dbReference type="GO" id="GO:0000310">
    <property type="term" value="F:xanthine phosphoribosyltransferase activity"/>
    <property type="evidence" value="ECO:0007669"/>
    <property type="project" value="UniProtKB-UniRule"/>
</dbReference>
<dbReference type="PANTHER" id="PTHR43864:SF1">
    <property type="entry name" value="XANTHINE PHOSPHORIBOSYLTRANSFERASE"/>
    <property type="match status" value="1"/>
</dbReference>